<organism evidence="1 2">
    <name type="scientific">Antiquaquibacter oligotrophicus</name>
    <dbReference type="NCBI Taxonomy" id="2880260"/>
    <lineage>
        <taxon>Bacteria</taxon>
        <taxon>Bacillati</taxon>
        <taxon>Actinomycetota</taxon>
        <taxon>Actinomycetes</taxon>
        <taxon>Micrococcales</taxon>
        <taxon>Microbacteriaceae</taxon>
        <taxon>Antiquaquibacter</taxon>
    </lineage>
</organism>
<accession>A0ABT6KMM0</accession>
<gene>
    <name evidence="1" type="ORF">M2152_001281</name>
</gene>
<dbReference type="Proteomes" id="UP001160142">
    <property type="component" value="Unassembled WGS sequence"/>
</dbReference>
<reference evidence="1 2" key="1">
    <citation type="submission" date="2023-04" db="EMBL/GenBank/DDBJ databases">
        <title>Genome Encyclopedia of Bacteria and Archaea VI: Functional Genomics of Type Strains.</title>
        <authorList>
            <person name="Whitman W."/>
        </authorList>
    </citation>
    <scope>NUCLEOTIDE SEQUENCE [LARGE SCALE GENOMIC DNA]</scope>
    <source>
        <strain evidence="1 2">SG_E_30_P1</strain>
    </source>
</reference>
<dbReference type="EMBL" id="JARXVQ010000001">
    <property type="protein sequence ID" value="MDH6181099.1"/>
    <property type="molecule type" value="Genomic_DNA"/>
</dbReference>
<protein>
    <submittedName>
        <fullName evidence="1">Uncharacterized protein</fullName>
    </submittedName>
</protein>
<dbReference type="RefSeq" id="WP_322133421.1">
    <property type="nucleotide sequence ID" value="NZ_CP085036.1"/>
</dbReference>
<evidence type="ECO:0000313" key="1">
    <source>
        <dbReference type="EMBL" id="MDH6181099.1"/>
    </source>
</evidence>
<comment type="caution">
    <text evidence="1">The sequence shown here is derived from an EMBL/GenBank/DDBJ whole genome shotgun (WGS) entry which is preliminary data.</text>
</comment>
<name>A0ABT6KMM0_9MICO</name>
<sequence>MDTLNRELTELLDEVAPPLIDLEQLERLVTEDDLIQFDGECLLHDGCRPIGR</sequence>
<keyword evidence="2" id="KW-1185">Reference proteome</keyword>
<evidence type="ECO:0000313" key="2">
    <source>
        <dbReference type="Proteomes" id="UP001160142"/>
    </source>
</evidence>
<proteinExistence type="predicted"/>